<evidence type="ECO:0000256" key="3">
    <source>
        <dbReference type="ARBA" id="ARBA00022525"/>
    </source>
</evidence>
<dbReference type="AlphaFoldDB" id="A0A4R0MPL1"/>
<evidence type="ECO:0000256" key="2">
    <source>
        <dbReference type="ARBA" id="ARBA00004613"/>
    </source>
</evidence>
<dbReference type="InterPro" id="IPR052052">
    <property type="entry name" value="Polysaccharide_Lyase_9"/>
</dbReference>
<evidence type="ECO:0000256" key="1">
    <source>
        <dbReference type="ARBA" id="ARBA00001913"/>
    </source>
</evidence>
<dbReference type="PROSITE" id="PS51257">
    <property type="entry name" value="PROKAR_LIPOPROTEIN"/>
    <property type="match status" value="1"/>
</dbReference>
<keyword evidence="6" id="KW-0106">Calcium</keyword>
<sequence>MNKFYTKLIIYLFVILSMGCKRDTLTLDPGPGGLTKNTVAKTYYVSDLTGSDTNVGLSLTSPFKTIAKAAELTNPGDVVLIMNGNYISTNGTLINILRSGEEGKYITYKAYSGHSPKLLASGNVWNTIVVDASFINIEDLELQGNNANLTLADAQNSYLQSRAATPVFNANWNTNGISVASTKNIHHVVIKNCKVHDFPGGGIGVGGADYVTIEGNTVYNNSWYTMYATSGISILAPKPIDAVTTYKMIVRGNTCYNNKTMVNWRTASGNDRLSDGNGIIIDANNGTQGTPIYTGRTLVENNISYNNGGGGIHAFQAARVDIINNTAYNNGLIVGYPEIDSQNGTDVKIYNNIMYARTTLDQVNGKVGTCNLNDASAVYDFNIYFGTSFRNGANDKTANPQFVNLSTNPAVANFSLQLTSPAINAGTQTLFAPKDILGVARPKGSTVDCGAYEVN</sequence>
<evidence type="ECO:0000256" key="5">
    <source>
        <dbReference type="ARBA" id="ARBA00022729"/>
    </source>
</evidence>
<keyword evidence="4" id="KW-0479">Metal-binding</keyword>
<dbReference type="GO" id="GO:0016837">
    <property type="term" value="F:carbon-oxygen lyase activity, acting on polysaccharides"/>
    <property type="evidence" value="ECO:0007669"/>
    <property type="project" value="TreeGrafter"/>
</dbReference>
<dbReference type="SUPFAM" id="SSF51126">
    <property type="entry name" value="Pectin lyase-like"/>
    <property type="match status" value="1"/>
</dbReference>
<dbReference type="OrthoDB" id="786002at2"/>
<evidence type="ECO:0000256" key="7">
    <source>
        <dbReference type="ARBA" id="ARBA00023239"/>
    </source>
</evidence>
<evidence type="ECO:0000256" key="8">
    <source>
        <dbReference type="ARBA" id="ARBA00038263"/>
    </source>
</evidence>
<evidence type="ECO:0000313" key="10">
    <source>
        <dbReference type="EMBL" id="TCC88750.1"/>
    </source>
</evidence>
<dbReference type="RefSeq" id="WP_131554804.1">
    <property type="nucleotide sequence ID" value="NZ_SJSK01000005.1"/>
</dbReference>
<dbReference type="InterPro" id="IPR059226">
    <property type="entry name" value="Choice_anch_Q_dom"/>
</dbReference>
<accession>A0A4R0MPL1</accession>
<proteinExistence type="inferred from homology"/>
<keyword evidence="5" id="KW-0732">Signal</keyword>
<dbReference type="Pfam" id="PF13229">
    <property type="entry name" value="Beta_helix"/>
    <property type="match status" value="1"/>
</dbReference>
<dbReference type="InterPro" id="IPR012334">
    <property type="entry name" value="Pectin_lyas_fold"/>
</dbReference>
<dbReference type="Gene3D" id="2.160.20.10">
    <property type="entry name" value="Single-stranded right-handed beta-helix, Pectin lyase-like"/>
    <property type="match status" value="1"/>
</dbReference>
<gene>
    <name evidence="10" type="ORF">EZ428_19150</name>
</gene>
<evidence type="ECO:0000313" key="11">
    <source>
        <dbReference type="Proteomes" id="UP000292884"/>
    </source>
</evidence>
<dbReference type="SMART" id="SM00710">
    <property type="entry name" value="PbH1"/>
    <property type="match status" value="6"/>
</dbReference>
<comment type="cofactor">
    <cofactor evidence="1">
        <name>Ca(2+)</name>
        <dbReference type="ChEBI" id="CHEBI:29108"/>
    </cofactor>
</comment>
<dbReference type="GO" id="GO:0005576">
    <property type="term" value="C:extracellular region"/>
    <property type="evidence" value="ECO:0007669"/>
    <property type="project" value="UniProtKB-SubCell"/>
</dbReference>
<feature type="domain" description="Right handed beta helix" evidence="9">
    <location>
        <begin position="128"/>
        <end position="285"/>
    </location>
</feature>
<comment type="caution">
    <text evidence="10">The sequence shown here is derived from an EMBL/GenBank/DDBJ whole genome shotgun (WGS) entry which is preliminary data.</text>
</comment>
<evidence type="ECO:0000259" key="9">
    <source>
        <dbReference type="Pfam" id="PF13229"/>
    </source>
</evidence>
<reference evidence="10 11" key="1">
    <citation type="submission" date="2019-02" db="EMBL/GenBank/DDBJ databases">
        <title>Pedobacter sp. RP-1-13 sp. nov., isolated from Arctic soil.</title>
        <authorList>
            <person name="Dahal R.H."/>
        </authorList>
    </citation>
    <scope>NUCLEOTIDE SEQUENCE [LARGE SCALE GENOMIC DNA]</scope>
    <source>
        <strain evidence="10 11">RP-1-13</strain>
    </source>
</reference>
<keyword evidence="3" id="KW-0964">Secreted</keyword>
<keyword evidence="7" id="KW-0456">Lyase</keyword>
<dbReference type="PANTHER" id="PTHR40088">
    <property type="entry name" value="PECTATE LYASE (EUROFUNG)"/>
    <property type="match status" value="1"/>
</dbReference>
<organism evidence="10 11">
    <name type="scientific">Pedobacter frigiditerrae</name>
    <dbReference type="NCBI Taxonomy" id="2530452"/>
    <lineage>
        <taxon>Bacteria</taxon>
        <taxon>Pseudomonadati</taxon>
        <taxon>Bacteroidota</taxon>
        <taxon>Sphingobacteriia</taxon>
        <taxon>Sphingobacteriales</taxon>
        <taxon>Sphingobacteriaceae</taxon>
        <taxon>Pedobacter</taxon>
    </lineage>
</organism>
<dbReference type="GO" id="GO:0046872">
    <property type="term" value="F:metal ion binding"/>
    <property type="evidence" value="ECO:0007669"/>
    <property type="project" value="UniProtKB-KW"/>
</dbReference>
<keyword evidence="11" id="KW-1185">Reference proteome</keyword>
<evidence type="ECO:0000256" key="4">
    <source>
        <dbReference type="ARBA" id="ARBA00022723"/>
    </source>
</evidence>
<dbReference type="InterPro" id="IPR039448">
    <property type="entry name" value="Beta_helix"/>
</dbReference>
<dbReference type="InterPro" id="IPR011050">
    <property type="entry name" value="Pectin_lyase_fold/virulence"/>
</dbReference>
<dbReference type="Proteomes" id="UP000292884">
    <property type="component" value="Unassembled WGS sequence"/>
</dbReference>
<comment type="subcellular location">
    <subcellularLocation>
        <location evidence="2">Secreted</location>
    </subcellularLocation>
</comment>
<dbReference type="InterPro" id="IPR006626">
    <property type="entry name" value="PbH1"/>
</dbReference>
<protein>
    <submittedName>
        <fullName evidence="10">Right-handed parallel beta-helix repeat-containing protein</fullName>
    </submittedName>
</protein>
<dbReference type="PANTHER" id="PTHR40088:SF1">
    <property type="entry name" value="PECTATE LYASE PEL9"/>
    <property type="match status" value="1"/>
</dbReference>
<evidence type="ECO:0000256" key="6">
    <source>
        <dbReference type="ARBA" id="ARBA00022837"/>
    </source>
</evidence>
<dbReference type="NCBIfam" id="NF041518">
    <property type="entry name" value="choice_anch_Q"/>
    <property type="match status" value="1"/>
</dbReference>
<comment type="similarity">
    <text evidence="8">Belongs to the polysaccharide lyase 9 family.</text>
</comment>
<name>A0A4R0MPL1_9SPHI</name>
<dbReference type="EMBL" id="SJSK01000005">
    <property type="protein sequence ID" value="TCC88750.1"/>
    <property type="molecule type" value="Genomic_DNA"/>
</dbReference>